<feature type="transmembrane region" description="Helical" evidence="1">
    <location>
        <begin position="69"/>
        <end position="90"/>
    </location>
</feature>
<keyword evidence="2" id="KW-0732">Signal</keyword>
<feature type="chain" id="PRO_5013224348" description="Outer membrane protein beta-barrel domain-containing protein" evidence="2">
    <location>
        <begin position="20"/>
        <end position="170"/>
    </location>
</feature>
<evidence type="ECO:0000313" key="5">
    <source>
        <dbReference type="Proteomes" id="UP000185781"/>
    </source>
</evidence>
<evidence type="ECO:0000313" key="6">
    <source>
        <dbReference type="Proteomes" id="UP001380186"/>
    </source>
</evidence>
<gene>
    <name evidence="3" type="ORF">CRDW_27920</name>
    <name evidence="4" type="ORF">SAMN05421785_103324</name>
</gene>
<protein>
    <recommendedName>
        <fullName evidence="7">Outer membrane protein beta-barrel domain-containing protein</fullName>
    </recommendedName>
</protein>
<reference evidence="3 6" key="2">
    <citation type="journal article" date="2020" name="Microbes Environ.">
        <title>Synthetic bacterial community of duckweed: a simple and stable system to study plant-microbe interactions.</title>
        <authorList>
            <person name="Ishizawa H."/>
            <person name="Tada M."/>
            <person name="Kuroda M."/>
            <person name="Inoue D."/>
            <person name="Futamata H."/>
            <person name="Ike M."/>
        </authorList>
    </citation>
    <scope>NUCLEOTIDE SEQUENCE [LARGE SCALE GENOMIC DNA]</scope>
    <source>
        <strain evidence="3 6">DW100</strain>
    </source>
</reference>
<dbReference type="Proteomes" id="UP000185781">
    <property type="component" value="Unassembled WGS sequence"/>
</dbReference>
<keyword evidence="1" id="KW-1133">Transmembrane helix</keyword>
<keyword evidence="6" id="KW-1185">Reference proteome</keyword>
<name>A0A1N7MLG5_9FLAO</name>
<dbReference type="EMBL" id="FTOV01000003">
    <property type="protein sequence ID" value="SIS87005.1"/>
    <property type="molecule type" value="Genomic_DNA"/>
</dbReference>
<keyword evidence="1" id="KW-0472">Membrane</keyword>
<evidence type="ECO:0008006" key="7">
    <source>
        <dbReference type="Google" id="ProtNLM"/>
    </source>
</evidence>
<accession>A0A1N7MLG5</accession>
<proteinExistence type="predicted"/>
<dbReference type="OrthoDB" id="1274641at2"/>
<sequence length="170" mass="18465">MKKLLFTLLLSIFPLISFAQNSDSLKLGKSNREFFIKGDQKFKFSEYKKVFTNPEALNYMKKANTNSTVSQIFGAIGGGFIGFGLAKQILRTKTAYHNGVAYKVKDKSGWGLVGIGAGFVGIGIPFAISSGKNLKKAVDTQNQNPEGGEAKTASYRLDITGNSIGLSYNF</sequence>
<feature type="signal peptide" evidence="2">
    <location>
        <begin position="1"/>
        <end position="19"/>
    </location>
</feature>
<dbReference type="RefSeq" id="WP_076391512.1">
    <property type="nucleotide sequence ID" value="NZ_AP029022.1"/>
</dbReference>
<evidence type="ECO:0000256" key="1">
    <source>
        <dbReference type="SAM" id="Phobius"/>
    </source>
</evidence>
<dbReference type="Proteomes" id="UP001380186">
    <property type="component" value="Chromosome"/>
</dbReference>
<dbReference type="STRING" id="373672.SAMN05421785_103324"/>
<reference evidence="4 5" key="1">
    <citation type="submission" date="2017-01" db="EMBL/GenBank/DDBJ databases">
        <authorList>
            <person name="Mah S.A."/>
            <person name="Swanson W.J."/>
            <person name="Moy G.W."/>
            <person name="Vacquier V.D."/>
        </authorList>
    </citation>
    <scope>NUCLEOTIDE SEQUENCE [LARGE SCALE GENOMIC DNA]</scope>
    <source>
        <strain evidence="4 5">DSM 18014</strain>
    </source>
</reference>
<dbReference type="AlphaFoldDB" id="A0A1N7MLG5"/>
<dbReference type="EMBL" id="AP029022">
    <property type="protein sequence ID" value="BEV05418.1"/>
    <property type="molecule type" value="Genomic_DNA"/>
</dbReference>
<evidence type="ECO:0000313" key="3">
    <source>
        <dbReference type="EMBL" id="BEV05418.1"/>
    </source>
</evidence>
<reference evidence="3" key="3">
    <citation type="submission" date="2023-12" db="EMBL/GenBank/DDBJ databases">
        <title>Complete genome sequences of six duckweed-associated bacterial strains for studying community assembly in synthetic plant microbiome.</title>
        <authorList>
            <person name="Ishizawa H."/>
            <person name="Tada M."/>
            <person name="Tashiro Y."/>
            <person name="Kuroda M."/>
            <person name="Inoue D."/>
            <person name="Dohra H."/>
            <person name="Futamata H."/>
            <person name="Ike M."/>
        </authorList>
    </citation>
    <scope>NUCLEOTIDE SEQUENCE</scope>
    <source>
        <strain evidence="3">DW100</strain>
    </source>
</reference>
<feature type="transmembrane region" description="Helical" evidence="1">
    <location>
        <begin position="110"/>
        <end position="128"/>
    </location>
</feature>
<keyword evidence="1" id="KW-0812">Transmembrane</keyword>
<evidence type="ECO:0000313" key="4">
    <source>
        <dbReference type="EMBL" id="SIS87005.1"/>
    </source>
</evidence>
<evidence type="ECO:0000256" key="2">
    <source>
        <dbReference type="SAM" id="SignalP"/>
    </source>
</evidence>
<organism evidence="4 5">
    <name type="scientific">Chryseobacterium gambrini</name>
    <dbReference type="NCBI Taxonomy" id="373672"/>
    <lineage>
        <taxon>Bacteria</taxon>
        <taxon>Pseudomonadati</taxon>
        <taxon>Bacteroidota</taxon>
        <taxon>Flavobacteriia</taxon>
        <taxon>Flavobacteriales</taxon>
        <taxon>Weeksellaceae</taxon>
        <taxon>Chryseobacterium group</taxon>
        <taxon>Chryseobacterium</taxon>
    </lineage>
</organism>